<dbReference type="RefSeq" id="WP_209528012.1">
    <property type="nucleotide sequence ID" value="NZ_JAEEGA010000007.1"/>
</dbReference>
<evidence type="ECO:0000256" key="1">
    <source>
        <dbReference type="SAM" id="Phobius"/>
    </source>
</evidence>
<dbReference type="AlphaFoldDB" id="A0A940PF51"/>
<reference evidence="2" key="1">
    <citation type="submission" date="2020-12" db="EMBL/GenBank/DDBJ databases">
        <title>Vagococcus allomyrinae sp. nov. and Enterococcus lavae sp. nov., isolated from the larvae of Allomyrina dichotoma.</title>
        <authorList>
            <person name="Lee S.D."/>
        </authorList>
    </citation>
    <scope>NUCLEOTIDE SEQUENCE</scope>
    <source>
        <strain evidence="2">BWB3-3</strain>
    </source>
</reference>
<organism evidence="2 3">
    <name type="scientific">Vagococcus allomyrinae</name>
    <dbReference type="NCBI Taxonomy" id="2794353"/>
    <lineage>
        <taxon>Bacteria</taxon>
        <taxon>Bacillati</taxon>
        <taxon>Bacillota</taxon>
        <taxon>Bacilli</taxon>
        <taxon>Lactobacillales</taxon>
        <taxon>Enterococcaceae</taxon>
        <taxon>Vagococcus</taxon>
    </lineage>
</organism>
<dbReference type="Proteomes" id="UP000674938">
    <property type="component" value="Unassembled WGS sequence"/>
</dbReference>
<keyword evidence="3" id="KW-1185">Reference proteome</keyword>
<dbReference type="EMBL" id="JAEEGA010000007">
    <property type="protein sequence ID" value="MBP1041693.1"/>
    <property type="molecule type" value="Genomic_DNA"/>
</dbReference>
<protein>
    <submittedName>
        <fullName evidence="2">Uncharacterized protein</fullName>
    </submittedName>
</protein>
<keyword evidence="1" id="KW-1133">Transmembrane helix</keyword>
<comment type="caution">
    <text evidence="2">The sequence shown here is derived from an EMBL/GenBank/DDBJ whole genome shotgun (WGS) entry which is preliminary data.</text>
</comment>
<sequence length="60" mass="6670">MDAIMQYVGIVASILALIISLVAFIKAGGTKGRVEYLEDRLEELSSRDSGSRKKKKRNKD</sequence>
<evidence type="ECO:0000313" key="3">
    <source>
        <dbReference type="Proteomes" id="UP000674938"/>
    </source>
</evidence>
<name>A0A940PF51_9ENTE</name>
<gene>
    <name evidence="2" type="ORF">I6N95_11805</name>
</gene>
<keyword evidence="1" id="KW-0812">Transmembrane</keyword>
<keyword evidence="1" id="KW-0472">Membrane</keyword>
<proteinExistence type="predicted"/>
<evidence type="ECO:0000313" key="2">
    <source>
        <dbReference type="EMBL" id="MBP1041693.1"/>
    </source>
</evidence>
<accession>A0A940PF51</accession>
<feature type="transmembrane region" description="Helical" evidence="1">
    <location>
        <begin position="6"/>
        <end position="25"/>
    </location>
</feature>